<protein>
    <submittedName>
        <fullName evidence="1">Hydrogenase</fullName>
    </submittedName>
</protein>
<dbReference type="Proteomes" id="UP000263273">
    <property type="component" value="Unassembled WGS sequence"/>
</dbReference>
<organism evidence="1 2">
    <name type="scientific">Syntrophomonas wolfei</name>
    <dbReference type="NCBI Taxonomy" id="863"/>
    <lineage>
        <taxon>Bacteria</taxon>
        <taxon>Bacillati</taxon>
        <taxon>Bacillota</taxon>
        <taxon>Clostridia</taxon>
        <taxon>Eubacteriales</taxon>
        <taxon>Syntrophomonadaceae</taxon>
        <taxon>Syntrophomonas</taxon>
    </lineage>
</organism>
<comment type="caution">
    <text evidence="1">The sequence shown here is derived from an EMBL/GenBank/DDBJ whole genome shotgun (WGS) entry which is preliminary data.</text>
</comment>
<gene>
    <name evidence="1" type="ORF">DDZ44_07735</name>
</gene>
<dbReference type="AlphaFoldDB" id="A0A354YX71"/>
<name>A0A354YX71_9FIRM</name>
<evidence type="ECO:0000313" key="2">
    <source>
        <dbReference type="Proteomes" id="UP000263273"/>
    </source>
</evidence>
<evidence type="ECO:0000313" key="1">
    <source>
        <dbReference type="EMBL" id="HBK53809.1"/>
    </source>
</evidence>
<feature type="non-terminal residue" evidence="1">
    <location>
        <position position="33"/>
    </location>
</feature>
<reference evidence="1 2" key="1">
    <citation type="journal article" date="2018" name="Nat. Biotechnol.">
        <title>A standardized bacterial taxonomy based on genome phylogeny substantially revises the tree of life.</title>
        <authorList>
            <person name="Parks D.H."/>
            <person name="Chuvochina M."/>
            <person name="Waite D.W."/>
            <person name="Rinke C."/>
            <person name="Skarshewski A."/>
            <person name="Chaumeil P.A."/>
            <person name="Hugenholtz P."/>
        </authorList>
    </citation>
    <scope>NUCLEOTIDE SEQUENCE [LARGE SCALE GENOMIC DNA]</scope>
    <source>
        <strain evidence="1">UBA10948</strain>
    </source>
</reference>
<sequence>MKSLMEYLGIEAGRYQTAWISGAEGIKFQQTMQ</sequence>
<accession>A0A354YX71</accession>
<dbReference type="EMBL" id="DNZF01000171">
    <property type="protein sequence ID" value="HBK53809.1"/>
    <property type="molecule type" value="Genomic_DNA"/>
</dbReference>
<proteinExistence type="predicted"/>